<dbReference type="PANTHER" id="PTHR23417:SF14">
    <property type="entry name" value="PENTACOTRIPEPTIDE-REPEAT REGION OF PRORP DOMAIN-CONTAINING PROTEIN"/>
    <property type="match status" value="1"/>
</dbReference>
<dbReference type="PANTHER" id="PTHR23417">
    <property type="entry name" value="3-DEOXY-D-MANNO-OCTULOSONIC-ACID TRANSFERASE/TRNA GUANINE-N 7 - -METHYLTRANSFERASE"/>
    <property type="match status" value="1"/>
</dbReference>
<name>A0A7S0ZH20_9RHOD</name>
<keyword evidence="5" id="KW-0949">S-adenosyl-L-methionine</keyword>
<dbReference type="GO" id="GO:0008176">
    <property type="term" value="F:tRNA (guanine(46)-N7)-methyltransferase activity"/>
    <property type="evidence" value="ECO:0007669"/>
    <property type="project" value="UniProtKB-EC"/>
</dbReference>
<evidence type="ECO:0000256" key="3">
    <source>
        <dbReference type="ARBA" id="ARBA00022603"/>
    </source>
</evidence>
<dbReference type="GO" id="GO:0043527">
    <property type="term" value="C:tRNA methyltransferase complex"/>
    <property type="evidence" value="ECO:0007669"/>
    <property type="project" value="TreeGrafter"/>
</dbReference>
<dbReference type="InterPro" id="IPR029063">
    <property type="entry name" value="SAM-dependent_MTases_sf"/>
</dbReference>
<dbReference type="EMBL" id="HBFP01008225">
    <property type="protein sequence ID" value="CAD8821490.1"/>
    <property type="molecule type" value="Transcribed_RNA"/>
</dbReference>
<dbReference type="Gene3D" id="3.40.50.150">
    <property type="entry name" value="Vaccinia Virus protein VP39"/>
    <property type="match status" value="1"/>
</dbReference>
<sequence length="369" mass="42293">MNCFVGSAIGLSNSSTFVPVNSSLIKGGGSNGIYEKSHLSSRSLSMVRSAAERKIAVKWEPQVQSVGDDVAEKSHSRLMKQRSLLRRRALEKQFRSYRIEEQHCTSGQRKAIASLWPEIGLDFDPLEKWDFVKSFGREAPEGVVLDVGYGIPANSIIQMARIRPDANIVGIDVQKPTVAHCVTLLEKYRMLKNIRLYHGDVFNALNEMIPDQSLAEVCIFFPDEFEDKEDAKRRIIRPLLLELLLVKLQPGGMLRIATEHDNYARHIEELMPKYPQFWGGRLLERPKKRPYTAVEKWAMQHAYRIHDFEYVLRTYRPATDLSMIDGPKGMIYDDREIVDAFDPDEIYSETDSDEEQFAPPIWARGKYAI</sequence>
<evidence type="ECO:0000256" key="1">
    <source>
        <dbReference type="ARBA" id="ARBA00000142"/>
    </source>
</evidence>
<keyword evidence="4" id="KW-0808">Transferase</keyword>
<evidence type="ECO:0000256" key="2">
    <source>
        <dbReference type="ARBA" id="ARBA00011977"/>
    </source>
</evidence>
<evidence type="ECO:0000256" key="6">
    <source>
        <dbReference type="ARBA" id="ARBA00022694"/>
    </source>
</evidence>
<gene>
    <name evidence="7" type="ORF">TOLI1172_LOCUS5885</name>
</gene>
<dbReference type="AlphaFoldDB" id="A0A7S0ZH20"/>
<dbReference type="EC" id="2.1.1.33" evidence="2"/>
<proteinExistence type="predicted"/>
<evidence type="ECO:0000313" key="7">
    <source>
        <dbReference type="EMBL" id="CAD8821490.1"/>
    </source>
</evidence>
<accession>A0A7S0ZH20</accession>
<comment type="catalytic activity">
    <reaction evidence="1">
        <text>guanosine(46) in tRNA + S-adenosyl-L-methionine = N(7)-methylguanosine(46) in tRNA + S-adenosyl-L-homocysteine</text>
        <dbReference type="Rhea" id="RHEA:42708"/>
        <dbReference type="Rhea" id="RHEA-COMP:10188"/>
        <dbReference type="Rhea" id="RHEA-COMP:10189"/>
        <dbReference type="ChEBI" id="CHEBI:57856"/>
        <dbReference type="ChEBI" id="CHEBI:59789"/>
        <dbReference type="ChEBI" id="CHEBI:74269"/>
        <dbReference type="ChEBI" id="CHEBI:74480"/>
        <dbReference type="EC" id="2.1.1.33"/>
    </reaction>
</comment>
<dbReference type="InterPro" id="IPR003358">
    <property type="entry name" value="tRNA_(Gua-N-7)_MeTrfase_Trmb"/>
</dbReference>
<reference evidence="7" key="1">
    <citation type="submission" date="2021-01" db="EMBL/GenBank/DDBJ databases">
        <authorList>
            <person name="Corre E."/>
            <person name="Pelletier E."/>
            <person name="Niang G."/>
            <person name="Scheremetjew M."/>
            <person name="Finn R."/>
            <person name="Kale V."/>
            <person name="Holt S."/>
            <person name="Cochrane G."/>
            <person name="Meng A."/>
            <person name="Brown T."/>
            <person name="Cohen L."/>
        </authorList>
    </citation>
    <scope>NUCLEOTIDE SEQUENCE</scope>
    <source>
        <strain evidence="7">CCMP3278</strain>
    </source>
</reference>
<keyword evidence="6" id="KW-0819">tRNA processing</keyword>
<dbReference type="Pfam" id="PF02390">
    <property type="entry name" value="Methyltransf_4"/>
    <property type="match status" value="1"/>
</dbReference>
<dbReference type="PROSITE" id="PS51625">
    <property type="entry name" value="SAM_MT_TRMB"/>
    <property type="match status" value="1"/>
</dbReference>
<organism evidence="7">
    <name type="scientific">Timspurckia oligopyrenoides</name>
    <dbReference type="NCBI Taxonomy" id="708627"/>
    <lineage>
        <taxon>Eukaryota</taxon>
        <taxon>Rhodophyta</taxon>
        <taxon>Bangiophyceae</taxon>
        <taxon>Porphyridiales</taxon>
        <taxon>Porphyridiaceae</taxon>
        <taxon>Timspurckia</taxon>
    </lineage>
</organism>
<evidence type="ECO:0000256" key="4">
    <source>
        <dbReference type="ARBA" id="ARBA00022679"/>
    </source>
</evidence>
<dbReference type="SUPFAM" id="SSF53335">
    <property type="entry name" value="S-adenosyl-L-methionine-dependent methyltransferases"/>
    <property type="match status" value="1"/>
</dbReference>
<protein>
    <recommendedName>
        <fullName evidence="2">tRNA (guanine(46)-N(7))-methyltransferase</fullName>
        <ecNumber evidence="2">2.1.1.33</ecNumber>
    </recommendedName>
</protein>
<evidence type="ECO:0000256" key="5">
    <source>
        <dbReference type="ARBA" id="ARBA00022691"/>
    </source>
</evidence>
<keyword evidence="3" id="KW-0489">Methyltransferase</keyword>